<dbReference type="Proteomes" id="UP000188318">
    <property type="component" value="Unassembled WGS sequence"/>
</dbReference>
<feature type="region of interest" description="Disordered" evidence="1">
    <location>
        <begin position="1"/>
        <end position="34"/>
    </location>
</feature>
<sequence>MSKNRENPLGLARQWGRARGSVGRDEQGVLPNRGSAQAVPEAGCTIGFVFFIPLLSVYSTD</sequence>
<proteinExistence type="predicted"/>
<dbReference type="AlphaFoldDB" id="A0A1R3RDF6"/>
<protein>
    <submittedName>
        <fullName evidence="2">Uncharacterized protein</fullName>
    </submittedName>
</protein>
<evidence type="ECO:0000313" key="2">
    <source>
        <dbReference type="EMBL" id="OOF92511.1"/>
    </source>
</evidence>
<reference evidence="3" key="1">
    <citation type="journal article" date="2017" name="Genome Biol.">
        <title>Comparative genomics reveals high biological diversity and specific adaptations in the industrially and medically important fungal genus Aspergillus.</title>
        <authorList>
            <person name="de Vries R.P."/>
            <person name="Riley R."/>
            <person name="Wiebenga A."/>
            <person name="Aguilar-Osorio G."/>
            <person name="Amillis S."/>
            <person name="Uchima C.A."/>
            <person name="Anderluh G."/>
            <person name="Asadollahi M."/>
            <person name="Askin M."/>
            <person name="Barry K."/>
            <person name="Battaglia E."/>
            <person name="Bayram O."/>
            <person name="Benocci T."/>
            <person name="Braus-Stromeyer S.A."/>
            <person name="Caldana C."/>
            <person name="Canovas D."/>
            <person name="Cerqueira G.C."/>
            <person name="Chen F."/>
            <person name="Chen W."/>
            <person name="Choi C."/>
            <person name="Clum A."/>
            <person name="Dos Santos R.A."/>
            <person name="Damasio A.R."/>
            <person name="Diallinas G."/>
            <person name="Emri T."/>
            <person name="Fekete E."/>
            <person name="Flipphi M."/>
            <person name="Freyberg S."/>
            <person name="Gallo A."/>
            <person name="Gournas C."/>
            <person name="Habgood R."/>
            <person name="Hainaut M."/>
            <person name="Harispe M.L."/>
            <person name="Henrissat B."/>
            <person name="Hilden K.S."/>
            <person name="Hope R."/>
            <person name="Hossain A."/>
            <person name="Karabika E."/>
            <person name="Karaffa L."/>
            <person name="Karanyi Z."/>
            <person name="Krasevec N."/>
            <person name="Kuo A."/>
            <person name="Kusch H."/>
            <person name="LaButti K."/>
            <person name="Lagendijk E.L."/>
            <person name="Lapidus A."/>
            <person name="Levasseur A."/>
            <person name="Lindquist E."/>
            <person name="Lipzen A."/>
            <person name="Logrieco A.F."/>
            <person name="MacCabe A."/>
            <person name="Maekelae M.R."/>
            <person name="Malavazi I."/>
            <person name="Melin P."/>
            <person name="Meyer V."/>
            <person name="Mielnichuk N."/>
            <person name="Miskei M."/>
            <person name="Molnar A.P."/>
            <person name="Mule G."/>
            <person name="Ngan C.Y."/>
            <person name="Orejas M."/>
            <person name="Orosz E."/>
            <person name="Ouedraogo J.P."/>
            <person name="Overkamp K.M."/>
            <person name="Park H.-S."/>
            <person name="Perrone G."/>
            <person name="Piumi F."/>
            <person name="Punt P.J."/>
            <person name="Ram A.F."/>
            <person name="Ramon A."/>
            <person name="Rauscher S."/>
            <person name="Record E."/>
            <person name="Riano-Pachon D.M."/>
            <person name="Robert V."/>
            <person name="Roehrig J."/>
            <person name="Ruller R."/>
            <person name="Salamov A."/>
            <person name="Salih N.S."/>
            <person name="Samson R.A."/>
            <person name="Sandor E."/>
            <person name="Sanguinetti M."/>
            <person name="Schuetze T."/>
            <person name="Sepcic K."/>
            <person name="Shelest E."/>
            <person name="Sherlock G."/>
            <person name="Sophianopoulou V."/>
            <person name="Squina F.M."/>
            <person name="Sun H."/>
            <person name="Susca A."/>
            <person name="Todd R.B."/>
            <person name="Tsang A."/>
            <person name="Unkles S.E."/>
            <person name="van de Wiele N."/>
            <person name="van Rossen-Uffink D."/>
            <person name="Oliveira J.V."/>
            <person name="Vesth T.C."/>
            <person name="Visser J."/>
            <person name="Yu J.-H."/>
            <person name="Zhou M."/>
            <person name="Andersen M.R."/>
            <person name="Archer D.B."/>
            <person name="Baker S.E."/>
            <person name="Benoit I."/>
            <person name="Brakhage A.A."/>
            <person name="Braus G.H."/>
            <person name="Fischer R."/>
            <person name="Frisvad J.C."/>
            <person name="Goldman G.H."/>
            <person name="Houbraken J."/>
            <person name="Oakley B."/>
            <person name="Pocsi I."/>
            <person name="Scazzocchio C."/>
            <person name="Seiboth B."/>
            <person name="vanKuyk P.A."/>
            <person name="Wortman J."/>
            <person name="Dyer P.S."/>
            <person name="Grigoriev I.V."/>
        </authorList>
    </citation>
    <scope>NUCLEOTIDE SEQUENCE [LARGE SCALE GENOMIC DNA]</scope>
    <source>
        <strain evidence="3">ITEM 5010</strain>
    </source>
</reference>
<evidence type="ECO:0000256" key="1">
    <source>
        <dbReference type="SAM" id="MobiDB-lite"/>
    </source>
</evidence>
<gene>
    <name evidence="2" type="ORF">ASPCADRAFT_210413</name>
</gene>
<organism evidence="2 3">
    <name type="scientific">Aspergillus carbonarius (strain ITEM 5010)</name>
    <dbReference type="NCBI Taxonomy" id="602072"/>
    <lineage>
        <taxon>Eukaryota</taxon>
        <taxon>Fungi</taxon>
        <taxon>Dikarya</taxon>
        <taxon>Ascomycota</taxon>
        <taxon>Pezizomycotina</taxon>
        <taxon>Eurotiomycetes</taxon>
        <taxon>Eurotiomycetidae</taxon>
        <taxon>Eurotiales</taxon>
        <taxon>Aspergillaceae</taxon>
        <taxon>Aspergillus</taxon>
        <taxon>Aspergillus subgen. Circumdati</taxon>
    </lineage>
</organism>
<dbReference type="EMBL" id="KV907507">
    <property type="protein sequence ID" value="OOF92511.1"/>
    <property type="molecule type" value="Genomic_DNA"/>
</dbReference>
<accession>A0A1R3RDF6</accession>
<evidence type="ECO:0000313" key="3">
    <source>
        <dbReference type="Proteomes" id="UP000188318"/>
    </source>
</evidence>
<name>A0A1R3RDF6_ASPC5</name>
<keyword evidence="3" id="KW-1185">Reference proteome</keyword>
<dbReference type="VEuPathDB" id="FungiDB:ASPCADRAFT_210413"/>